<protein>
    <submittedName>
        <fullName evidence="9">23S rRNA (Uracil(1939)-C(5))-methyltransferase RlmD</fullName>
        <ecNumber evidence="9">2.1.1.190</ecNumber>
    </submittedName>
</protein>
<dbReference type="PANTHER" id="PTHR11061:SF49">
    <property type="entry name" value="23S RRNA (URACIL(1939)-C(5))-METHYLTRANSFERASE RLMD"/>
    <property type="match status" value="1"/>
</dbReference>
<evidence type="ECO:0000313" key="10">
    <source>
        <dbReference type="Proteomes" id="UP000431269"/>
    </source>
</evidence>
<dbReference type="InterPro" id="IPR010280">
    <property type="entry name" value="U5_MeTrfase_fam"/>
</dbReference>
<dbReference type="PANTHER" id="PTHR11061">
    <property type="entry name" value="RNA M5U METHYLTRANSFERASE"/>
    <property type="match status" value="1"/>
</dbReference>
<feature type="binding site" evidence="6">
    <location>
        <position position="372"/>
    </location>
    <ligand>
        <name>S-adenosyl-L-methionine</name>
        <dbReference type="ChEBI" id="CHEBI:59789"/>
    </ligand>
</feature>
<dbReference type="PROSITE" id="PS01230">
    <property type="entry name" value="TRMA_1"/>
    <property type="match status" value="1"/>
</dbReference>
<feature type="binding site" evidence="6">
    <location>
        <position position="276"/>
    </location>
    <ligand>
        <name>S-adenosyl-L-methionine</name>
        <dbReference type="ChEBI" id="CHEBI:59789"/>
    </ligand>
</feature>
<feature type="region of interest" description="Disordered" evidence="8">
    <location>
        <begin position="1"/>
        <end position="27"/>
    </location>
</feature>
<dbReference type="GO" id="GO:0070041">
    <property type="term" value="F:rRNA (uridine-C5-)-methyltransferase activity"/>
    <property type="evidence" value="ECO:0007669"/>
    <property type="project" value="TreeGrafter"/>
</dbReference>
<dbReference type="AlphaFoldDB" id="A0A6I6MK97"/>
<dbReference type="InterPro" id="IPR030390">
    <property type="entry name" value="MeTrfase_TrmA_AS"/>
</dbReference>
<keyword evidence="4 6" id="KW-0949">S-adenosyl-L-methionine</keyword>
<evidence type="ECO:0000256" key="8">
    <source>
        <dbReference type="SAM" id="MobiDB-lite"/>
    </source>
</evidence>
<dbReference type="EC" id="2.1.1.190" evidence="9"/>
<dbReference type="GO" id="GO:0070475">
    <property type="term" value="P:rRNA base methylation"/>
    <property type="evidence" value="ECO:0007669"/>
    <property type="project" value="TreeGrafter"/>
</dbReference>
<keyword evidence="2 6" id="KW-0489">Methyltransferase</keyword>
<evidence type="ECO:0000256" key="2">
    <source>
        <dbReference type="ARBA" id="ARBA00022603"/>
    </source>
</evidence>
<keyword evidence="3 6" id="KW-0808">Transferase</keyword>
<evidence type="ECO:0000256" key="7">
    <source>
        <dbReference type="PROSITE-ProRule" id="PRU10015"/>
    </source>
</evidence>
<dbReference type="Gene3D" id="2.40.50.140">
    <property type="entry name" value="Nucleic acid-binding proteins"/>
    <property type="match status" value="1"/>
</dbReference>
<proteinExistence type="inferred from homology"/>
<evidence type="ECO:0000256" key="5">
    <source>
        <dbReference type="ARBA" id="ARBA00023014"/>
    </source>
</evidence>
<dbReference type="KEGG" id="tsv:DSM104635_02576"/>
<dbReference type="Proteomes" id="UP000431269">
    <property type="component" value="Chromosome"/>
</dbReference>
<name>A0A6I6MK97_9CAUL</name>
<keyword evidence="1" id="KW-0479">Metal-binding</keyword>
<evidence type="ECO:0000256" key="6">
    <source>
        <dbReference type="PROSITE-ProRule" id="PRU01024"/>
    </source>
</evidence>
<dbReference type="GO" id="GO:0051539">
    <property type="term" value="F:4 iron, 4 sulfur cluster binding"/>
    <property type="evidence" value="ECO:0007669"/>
    <property type="project" value="UniProtKB-KW"/>
</dbReference>
<evidence type="ECO:0000256" key="4">
    <source>
        <dbReference type="ARBA" id="ARBA00022691"/>
    </source>
</evidence>
<dbReference type="Gene3D" id="2.40.50.1070">
    <property type="match status" value="1"/>
</dbReference>
<dbReference type="PROSITE" id="PS51687">
    <property type="entry name" value="SAM_MT_RNA_M5U"/>
    <property type="match status" value="1"/>
</dbReference>
<comment type="similarity">
    <text evidence="6">Belongs to the class I-like SAM-binding methyltransferase superfamily. RNA M5U methyltransferase family.</text>
</comment>
<dbReference type="SUPFAM" id="SSF53335">
    <property type="entry name" value="S-adenosyl-L-methionine-dependent methyltransferases"/>
    <property type="match status" value="1"/>
</dbReference>
<dbReference type="InterPro" id="IPR029063">
    <property type="entry name" value="SAM-dependent_MTases_sf"/>
</dbReference>
<feature type="binding site" evidence="6">
    <location>
        <position position="303"/>
    </location>
    <ligand>
        <name>S-adenosyl-L-methionine</name>
        <dbReference type="ChEBI" id="CHEBI:59789"/>
    </ligand>
</feature>
<evidence type="ECO:0000256" key="1">
    <source>
        <dbReference type="ARBA" id="ARBA00022485"/>
    </source>
</evidence>
<dbReference type="Pfam" id="PF05958">
    <property type="entry name" value="tRNA_U5-meth_tr"/>
    <property type="match status" value="1"/>
</dbReference>
<dbReference type="InterPro" id="IPR012340">
    <property type="entry name" value="NA-bd_OB-fold"/>
</dbReference>
<dbReference type="Gene3D" id="3.40.50.150">
    <property type="entry name" value="Vaccinia Virus protein VP39"/>
    <property type="match status" value="1"/>
</dbReference>
<reference evidence="10" key="1">
    <citation type="submission" date="2019-12" db="EMBL/GenBank/DDBJ databases">
        <title>Complete genome of Terracaulis silvestris 0127_4.</title>
        <authorList>
            <person name="Vieira S."/>
            <person name="Riedel T."/>
            <person name="Sproer C."/>
            <person name="Pascual J."/>
            <person name="Boedeker C."/>
            <person name="Overmann J."/>
        </authorList>
    </citation>
    <scope>NUCLEOTIDE SEQUENCE [LARGE SCALE GENOMIC DNA]</scope>
    <source>
        <strain evidence="10">0127_4</strain>
    </source>
</reference>
<keyword evidence="5" id="KW-0411">Iron-sulfur</keyword>
<gene>
    <name evidence="9" type="primary">rlmD</name>
    <name evidence="9" type="ORF">DSM104635_02576</name>
</gene>
<feature type="active site" evidence="7">
    <location>
        <position position="398"/>
    </location>
</feature>
<dbReference type="RefSeq" id="WP_228445682.1">
    <property type="nucleotide sequence ID" value="NZ_CP047045.1"/>
</dbReference>
<feature type="binding site" evidence="6">
    <location>
        <position position="323"/>
    </location>
    <ligand>
        <name>S-adenosyl-L-methionine</name>
        <dbReference type="ChEBI" id="CHEBI:59789"/>
    </ligand>
</feature>
<dbReference type="EMBL" id="CP047045">
    <property type="protein sequence ID" value="QGZ95725.1"/>
    <property type="molecule type" value="Genomic_DNA"/>
</dbReference>
<keyword evidence="10" id="KW-1185">Reference proteome</keyword>
<feature type="active site" description="Nucleophile" evidence="6">
    <location>
        <position position="398"/>
    </location>
</feature>
<keyword evidence="1" id="KW-0408">Iron</keyword>
<evidence type="ECO:0000256" key="3">
    <source>
        <dbReference type="ARBA" id="ARBA00022679"/>
    </source>
</evidence>
<evidence type="ECO:0000313" key="9">
    <source>
        <dbReference type="EMBL" id="QGZ95725.1"/>
    </source>
</evidence>
<organism evidence="9 10">
    <name type="scientific">Terricaulis silvestris</name>
    <dbReference type="NCBI Taxonomy" id="2686094"/>
    <lineage>
        <taxon>Bacteria</taxon>
        <taxon>Pseudomonadati</taxon>
        <taxon>Pseudomonadota</taxon>
        <taxon>Alphaproteobacteria</taxon>
        <taxon>Caulobacterales</taxon>
        <taxon>Caulobacteraceae</taxon>
        <taxon>Terricaulis</taxon>
    </lineage>
</organism>
<dbReference type="CDD" id="cd02440">
    <property type="entry name" value="AdoMet_MTases"/>
    <property type="match status" value="1"/>
</dbReference>
<sequence>MKRMNRLARARPFQAARQGRSAPPAAPEERILEISAIGGRGDAVTAGAEGPIYAPFALPGEKVRALVTGGRADVVEVLEPSADRQAAACRHFGRCGGCQLQHWKDGPYLAWKREQVVEALERRGLGGAVVDATIPAWGEGRRRAAFHAARFKGQARIGFIERGGARLTPITQCPVLVPALEALALKLGPLAELILPQRGEITLQCLATDAGVDVAIKGAGRPQALHRAALEALSNAANDLNLARLSMDGEVVVERAKPALRMGRAVVHPPPGAFLQPTAQGEETLSRLAMEALAGAERVIDLFSGIGTFALRAAEFTDVVAAESDADMLSALKKAADSAGSALRDVQILRRDLLRTPLSSLEMKKFDAAVIDPPRSGARLQAEQIARSPVRKVAYVSCDAGSFARDVKVMIEHGFQLTRVTPVDQFRWSPHVEVVGALER</sequence>
<accession>A0A6I6MK97</accession>
<keyword evidence="1" id="KW-0004">4Fe-4S</keyword>